<feature type="region of interest" description="Disordered" evidence="1">
    <location>
        <begin position="85"/>
        <end position="208"/>
    </location>
</feature>
<feature type="compositionally biased region" description="Basic residues" evidence="1">
    <location>
        <begin position="12"/>
        <end position="26"/>
    </location>
</feature>
<dbReference type="Gene3D" id="3.30.70.330">
    <property type="match status" value="1"/>
</dbReference>
<protein>
    <recommendedName>
        <fullName evidence="2">Mei2-like C-terminal RNA recognition motif domain-containing protein</fullName>
    </recommendedName>
</protein>
<feature type="compositionally biased region" description="Acidic residues" evidence="1">
    <location>
        <begin position="385"/>
        <end position="399"/>
    </location>
</feature>
<evidence type="ECO:0000259" key="2">
    <source>
        <dbReference type="Pfam" id="PF04059"/>
    </source>
</evidence>
<organism evidence="3">
    <name type="scientific">Zooxanthella nutricula</name>
    <dbReference type="NCBI Taxonomy" id="1333877"/>
    <lineage>
        <taxon>Eukaryota</taxon>
        <taxon>Sar</taxon>
        <taxon>Alveolata</taxon>
        <taxon>Dinophyceae</taxon>
        <taxon>Peridiniales</taxon>
        <taxon>Peridiniales incertae sedis</taxon>
        <taxon>Zooxanthella</taxon>
    </lineage>
</organism>
<dbReference type="InterPro" id="IPR012677">
    <property type="entry name" value="Nucleotide-bd_a/b_plait_sf"/>
</dbReference>
<feature type="domain" description="Mei2-like C-terminal RNA recognition motif" evidence="2">
    <location>
        <begin position="244"/>
        <end position="341"/>
    </location>
</feature>
<dbReference type="InterPro" id="IPR035979">
    <property type="entry name" value="RBD_domain_sf"/>
</dbReference>
<name>A0A7S2LV30_9DINO</name>
<dbReference type="SUPFAM" id="SSF54928">
    <property type="entry name" value="RNA-binding domain, RBD"/>
    <property type="match status" value="1"/>
</dbReference>
<proteinExistence type="predicted"/>
<feature type="compositionally biased region" description="Pro residues" evidence="1">
    <location>
        <begin position="1"/>
        <end position="11"/>
    </location>
</feature>
<feature type="compositionally biased region" description="Low complexity" evidence="1">
    <location>
        <begin position="139"/>
        <end position="186"/>
    </location>
</feature>
<dbReference type="EMBL" id="HBGW01067597">
    <property type="protein sequence ID" value="CAD9616604.1"/>
    <property type="molecule type" value="Transcribed_RNA"/>
</dbReference>
<dbReference type="Pfam" id="PF04059">
    <property type="entry name" value="RRM_2"/>
    <property type="match status" value="1"/>
</dbReference>
<dbReference type="GO" id="GO:0003676">
    <property type="term" value="F:nucleic acid binding"/>
    <property type="evidence" value="ECO:0007669"/>
    <property type="project" value="InterPro"/>
</dbReference>
<sequence>MPPQAPFSPHRPLPHHPQHHPQHHTQRLPLDQFPDHQPPPAHQAESDGALLYPSVHEMAPPPNPAPLHCNLGRTGVAPTWLQMSDQGLDPMLSPQGPQSPQSPQSRNHQAQQHHQRQYPPSQAPAADPRPLATRPAPVPQRRQQQLQQPPQQQPQQQPQPAQNRGGYSPAAPGGWPAGPPALRQQGQKGGRGGARSQQNGFNGLAPGLEPPALAVGAVKAHLPPAAAPPATATPSGKQVHPSERTTVMLKNLPVGLSREMLTEVLDKTGFAGSYDFVYVPVSFRTKASMCYAFVNMATPDSARACFGVLNGFTKWPLPTDKVCEITWSDKLQGLMQHIERYRNSPLMHPNVPDDFKPAVFQDGRRMHFPPATKALRPPRIRRNSEDEDEDEAEDEDAAEDGAKDDS</sequence>
<reference evidence="3" key="1">
    <citation type="submission" date="2021-01" db="EMBL/GenBank/DDBJ databases">
        <authorList>
            <person name="Corre E."/>
            <person name="Pelletier E."/>
            <person name="Niang G."/>
            <person name="Scheremetjew M."/>
            <person name="Finn R."/>
            <person name="Kale V."/>
            <person name="Holt S."/>
            <person name="Cochrane G."/>
            <person name="Meng A."/>
            <person name="Brown T."/>
            <person name="Cohen L."/>
        </authorList>
    </citation>
    <scope>NUCLEOTIDE SEQUENCE</scope>
    <source>
        <strain evidence="3">RCC3387</strain>
    </source>
</reference>
<feature type="region of interest" description="Disordered" evidence="1">
    <location>
        <begin position="366"/>
        <end position="406"/>
    </location>
</feature>
<dbReference type="AlphaFoldDB" id="A0A7S2LV30"/>
<evidence type="ECO:0000256" key="1">
    <source>
        <dbReference type="SAM" id="MobiDB-lite"/>
    </source>
</evidence>
<gene>
    <name evidence="3" type="ORF">BRAN1462_LOCUS43068</name>
</gene>
<evidence type="ECO:0000313" key="3">
    <source>
        <dbReference type="EMBL" id="CAD9616604.1"/>
    </source>
</evidence>
<feature type="compositionally biased region" description="Low complexity" evidence="1">
    <location>
        <begin position="93"/>
        <end position="110"/>
    </location>
</feature>
<dbReference type="InterPro" id="IPR007201">
    <property type="entry name" value="Mei2-like_Rrm_C"/>
</dbReference>
<feature type="region of interest" description="Disordered" evidence="1">
    <location>
        <begin position="225"/>
        <end position="244"/>
    </location>
</feature>
<accession>A0A7S2LV30</accession>
<feature type="region of interest" description="Disordered" evidence="1">
    <location>
        <begin position="1"/>
        <end position="71"/>
    </location>
</feature>